<dbReference type="AlphaFoldDB" id="A0AB73T9V7"/>
<name>A0AB73T9V7_9FIRM</name>
<sequence length="105" mass="11315">MKVNNMKVNMKKAIGAGALALTLAAGGGTMAFAANNQKAEIPTEDVVAEDGNAVSYRTVFDYENDSRVVKEDSVDEAVIADSGEKWIPEGNDIIREEISYNMNSK</sequence>
<protein>
    <submittedName>
        <fullName evidence="2">Uncharacterized protein</fullName>
    </submittedName>
</protein>
<feature type="signal peptide" evidence="1">
    <location>
        <begin position="1"/>
        <end position="33"/>
    </location>
</feature>
<dbReference type="Proteomes" id="UP000245412">
    <property type="component" value="Unassembled WGS sequence"/>
</dbReference>
<feature type="chain" id="PRO_5044493866" evidence="1">
    <location>
        <begin position="34"/>
        <end position="105"/>
    </location>
</feature>
<dbReference type="EMBL" id="QGGY01000001">
    <property type="protein sequence ID" value="PWJ78813.1"/>
    <property type="molecule type" value="Genomic_DNA"/>
</dbReference>
<comment type="caution">
    <text evidence="2">The sequence shown here is derived from an EMBL/GenBank/DDBJ whole genome shotgun (WGS) entry which is preliminary data.</text>
</comment>
<evidence type="ECO:0000313" key="2">
    <source>
        <dbReference type="EMBL" id="PWJ78813.1"/>
    </source>
</evidence>
<dbReference type="RefSeq" id="WP_109624257.1">
    <property type="nucleotide sequence ID" value="NZ_JANKBI010000001.1"/>
</dbReference>
<accession>A0AB73T9V7</accession>
<evidence type="ECO:0000313" key="3">
    <source>
        <dbReference type="Proteomes" id="UP000245412"/>
    </source>
</evidence>
<keyword evidence="1" id="KW-0732">Signal</keyword>
<reference evidence="2 3" key="1">
    <citation type="submission" date="2018-05" db="EMBL/GenBank/DDBJ databases">
        <authorList>
            <person name="Goeker M."/>
            <person name="Huntemann M."/>
            <person name="Clum A."/>
            <person name="Pillay M."/>
            <person name="Palaniappan K."/>
            <person name="Varghese N."/>
            <person name="Mikhailova N."/>
            <person name="Stamatis D."/>
            <person name="Reddy T."/>
            <person name="Daum C."/>
            <person name="Shapiro N."/>
            <person name="Ivanova N."/>
            <person name="Kyrpides N."/>
            <person name="Woyke T."/>
        </authorList>
    </citation>
    <scope>NUCLEOTIDE SEQUENCE [LARGE SCALE GENOMIC DNA]</scope>
    <source>
        <strain evidence="2 3">DSM 26524</strain>
    </source>
</reference>
<organism evidence="2 3">
    <name type="scientific">Murimonas intestini</name>
    <dbReference type="NCBI Taxonomy" id="1337051"/>
    <lineage>
        <taxon>Bacteria</taxon>
        <taxon>Bacillati</taxon>
        <taxon>Bacillota</taxon>
        <taxon>Clostridia</taxon>
        <taxon>Lachnospirales</taxon>
        <taxon>Lachnospiraceae</taxon>
        <taxon>Murimonas</taxon>
    </lineage>
</organism>
<keyword evidence="3" id="KW-1185">Reference proteome</keyword>
<proteinExistence type="predicted"/>
<gene>
    <name evidence="2" type="ORF">C7383_101182</name>
</gene>
<evidence type="ECO:0000256" key="1">
    <source>
        <dbReference type="SAM" id="SignalP"/>
    </source>
</evidence>